<feature type="domain" description="DNA polymerase alpha/delta/epsilon subunit B" evidence="7">
    <location>
        <begin position="284"/>
        <end position="482"/>
    </location>
</feature>
<dbReference type="GO" id="GO:0006261">
    <property type="term" value="P:DNA-templated DNA replication"/>
    <property type="evidence" value="ECO:0007669"/>
    <property type="project" value="InterPro"/>
</dbReference>
<dbReference type="PANTHER" id="PTHR12708">
    <property type="entry name" value="DNA POLYMERASE EPSILON SUBUNIT B"/>
    <property type="match status" value="1"/>
</dbReference>
<evidence type="ECO:0000313" key="10">
    <source>
        <dbReference type="Proteomes" id="UP000075884"/>
    </source>
</evidence>
<reference evidence="9" key="2">
    <citation type="submission" date="2020-05" db="UniProtKB">
        <authorList>
            <consortium name="EnsemblMetazoa"/>
        </authorList>
    </citation>
    <scope>IDENTIFICATION</scope>
    <source>
        <strain evidence="9">WRAIR2</strain>
    </source>
</reference>
<dbReference type="GO" id="GO:0003677">
    <property type="term" value="F:DNA binding"/>
    <property type="evidence" value="ECO:0007669"/>
    <property type="project" value="UniProtKB-UniRule"/>
</dbReference>
<evidence type="ECO:0000256" key="6">
    <source>
        <dbReference type="PIRNR" id="PIRNR000799"/>
    </source>
</evidence>
<dbReference type="PIRSF" id="PIRSF000799">
    <property type="entry name" value="DNA_pol_eps_2"/>
    <property type="match status" value="1"/>
</dbReference>
<sequence>MSEITRIKSQIISRFSIGGFQIRSEASIFLAQQLQPLDEAERKKWITNVANHVQGQCLKLPVVEKHHIELAIKEANNTGLDETESVFRVISAFEVPSYVYNEEKKKFLLDNDKKSLLAAPDSKPNYLRERYWVLWQKTCRHESFAQRTTPAIIEAPSSKKLTLRKVETLLSTSSMNDVVLLGLLTQLTEGRFHLEDPSGSVPIDISEATYSAGLFCEGCVLLAYGKYRDGVLKVHEISFAPPEKATSSRSFFGNINTWGGPSKTLLKYSENLAELEKASVEHSIVFVSDCWLDNPVVLDKLGQMLRGYDDFPPVAIVMMGPFARMNEDMYSLKGYFKKLGEILSSCEKLKAQTDLVIVPSIDDPAAANIMPRPPIPSALTEELRKRFPRTILTTNPCRLQYCTQQIVVCRADLVTKLCRNTIHFPKRGLLEDHFARTIINQGTLAPLTPIAFPTHWNYDAALSLYPTPDLVVIGDPCQAFHTVEQECTVMNVGSFPKSKFAFKVYYPSSKTIEDSQIPDEE</sequence>
<dbReference type="Proteomes" id="UP000075884">
    <property type="component" value="Unassembled WGS sequence"/>
</dbReference>
<dbReference type="GO" id="GO:0008622">
    <property type="term" value="C:epsilon DNA polymerase complex"/>
    <property type="evidence" value="ECO:0007669"/>
    <property type="project" value="UniProtKB-UniRule"/>
</dbReference>
<dbReference type="STRING" id="7168.A0A182NML0"/>
<dbReference type="Gene3D" id="1.10.8.60">
    <property type="match status" value="1"/>
</dbReference>
<evidence type="ECO:0000256" key="3">
    <source>
        <dbReference type="ARBA" id="ARBA00022705"/>
    </source>
</evidence>
<keyword evidence="5 6" id="KW-0539">Nucleus</keyword>
<evidence type="ECO:0000256" key="5">
    <source>
        <dbReference type="ARBA" id="ARBA00023242"/>
    </source>
</evidence>
<evidence type="ECO:0000313" key="9">
    <source>
        <dbReference type="EnsemblMetazoa" id="ADIR008895-PA"/>
    </source>
</evidence>
<dbReference type="EnsemblMetazoa" id="ADIR008895-RA">
    <property type="protein sequence ID" value="ADIR008895-PA"/>
    <property type="gene ID" value="ADIR008895"/>
</dbReference>
<feature type="domain" description="DNA polymerase epsilon subunit B N-terminal" evidence="8">
    <location>
        <begin position="5"/>
        <end position="74"/>
    </location>
</feature>
<keyword evidence="4 6" id="KW-0238">DNA-binding</keyword>
<accession>A0A182NML0</accession>
<comment type="similarity">
    <text evidence="2 6">Belongs to the DNA polymerase epsilon subunit B family.</text>
</comment>
<protein>
    <recommendedName>
        <fullName evidence="6">DNA polymerase epsilon subunit</fullName>
    </recommendedName>
    <alternativeName>
        <fullName evidence="6">DNA polymerase II subunit 2</fullName>
    </alternativeName>
</protein>
<dbReference type="InterPro" id="IPR016266">
    <property type="entry name" value="POLE2"/>
</dbReference>
<proteinExistence type="inferred from homology"/>
<comment type="function">
    <text evidence="6">Participates in DNA repair and in chromosomal DNA replication.</text>
</comment>
<dbReference type="AlphaFoldDB" id="A0A182NML0"/>
<evidence type="ECO:0000256" key="4">
    <source>
        <dbReference type="ARBA" id="ARBA00023125"/>
    </source>
</evidence>
<keyword evidence="10" id="KW-1185">Reference proteome</keyword>
<dbReference type="InterPro" id="IPR007185">
    <property type="entry name" value="DNA_pol_a/d/e_bsu"/>
</dbReference>
<evidence type="ECO:0000256" key="1">
    <source>
        <dbReference type="ARBA" id="ARBA00004123"/>
    </source>
</evidence>
<name>A0A182NML0_9DIPT</name>
<dbReference type="PANTHER" id="PTHR12708:SF0">
    <property type="entry name" value="DNA POLYMERASE EPSILON SUBUNIT 2"/>
    <property type="match status" value="1"/>
</dbReference>
<keyword evidence="3 6" id="KW-0235">DNA replication</keyword>
<evidence type="ECO:0000259" key="8">
    <source>
        <dbReference type="Pfam" id="PF12213"/>
    </source>
</evidence>
<dbReference type="Pfam" id="PF04042">
    <property type="entry name" value="DNA_pol_E_B"/>
    <property type="match status" value="1"/>
</dbReference>
<comment type="subcellular location">
    <subcellularLocation>
        <location evidence="1 6">Nucleus</location>
    </subcellularLocation>
</comment>
<dbReference type="InterPro" id="IPR024639">
    <property type="entry name" value="DNA_pol_e_bsu_N"/>
</dbReference>
<dbReference type="Gene3D" id="3.60.21.60">
    <property type="match status" value="1"/>
</dbReference>
<dbReference type="VEuPathDB" id="VectorBase:ADIR008895"/>
<organism evidence="9 10">
    <name type="scientific">Anopheles dirus</name>
    <dbReference type="NCBI Taxonomy" id="7168"/>
    <lineage>
        <taxon>Eukaryota</taxon>
        <taxon>Metazoa</taxon>
        <taxon>Ecdysozoa</taxon>
        <taxon>Arthropoda</taxon>
        <taxon>Hexapoda</taxon>
        <taxon>Insecta</taxon>
        <taxon>Pterygota</taxon>
        <taxon>Neoptera</taxon>
        <taxon>Endopterygota</taxon>
        <taxon>Diptera</taxon>
        <taxon>Nematocera</taxon>
        <taxon>Culicoidea</taxon>
        <taxon>Culicidae</taxon>
        <taxon>Anophelinae</taxon>
        <taxon>Anopheles</taxon>
    </lineage>
</organism>
<dbReference type="GO" id="GO:0042276">
    <property type="term" value="P:error-prone translesion synthesis"/>
    <property type="evidence" value="ECO:0007669"/>
    <property type="project" value="TreeGrafter"/>
</dbReference>
<dbReference type="Pfam" id="PF12213">
    <property type="entry name" value="Dpoe2NT"/>
    <property type="match status" value="1"/>
</dbReference>
<evidence type="ECO:0000256" key="2">
    <source>
        <dbReference type="ARBA" id="ARBA00009560"/>
    </source>
</evidence>
<evidence type="ECO:0000259" key="7">
    <source>
        <dbReference type="Pfam" id="PF04042"/>
    </source>
</evidence>
<reference evidence="10" key="1">
    <citation type="submission" date="2013-03" db="EMBL/GenBank/DDBJ databases">
        <title>The Genome Sequence of Anopheles dirus WRAIR2.</title>
        <authorList>
            <consortium name="The Broad Institute Genomics Platform"/>
            <person name="Neafsey D.E."/>
            <person name="Walton C."/>
            <person name="Walker B."/>
            <person name="Young S.K."/>
            <person name="Zeng Q."/>
            <person name="Gargeya S."/>
            <person name="Fitzgerald M."/>
            <person name="Haas B."/>
            <person name="Abouelleil A."/>
            <person name="Allen A.W."/>
            <person name="Alvarado L."/>
            <person name="Arachchi H.M."/>
            <person name="Berlin A.M."/>
            <person name="Chapman S.B."/>
            <person name="Gainer-Dewar J."/>
            <person name="Goldberg J."/>
            <person name="Griggs A."/>
            <person name="Gujja S."/>
            <person name="Hansen M."/>
            <person name="Howarth C."/>
            <person name="Imamovic A."/>
            <person name="Ireland A."/>
            <person name="Larimer J."/>
            <person name="McCowan C."/>
            <person name="Murphy C."/>
            <person name="Pearson M."/>
            <person name="Poon T.W."/>
            <person name="Priest M."/>
            <person name="Roberts A."/>
            <person name="Saif S."/>
            <person name="Shea T."/>
            <person name="Sisk P."/>
            <person name="Sykes S."/>
            <person name="Wortman J."/>
            <person name="Nusbaum C."/>
            <person name="Birren B."/>
        </authorList>
    </citation>
    <scope>NUCLEOTIDE SEQUENCE [LARGE SCALE GENOMIC DNA]</scope>
    <source>
        <strain evidence="10">WRAIR2</strain>
    </source>
</reference>